<comment type="caution">
    <text evidence="3">The sequence shown here is derived from an EMBL/GenBank/DDBJ whole genome shotgun (WGS) entry which is preliminary data.</text>
</comment>
<evidence type="ECO:0000256" key="2">
    <source>
        <dbReference type="SAM" id="Phobius"/>
    </source>
</evidence>
<gene>
    <name evidence="3" type="ORF">SAV31267_095930</name>
</gene>
<evidence type="ECO:0000256" key="1">
    <source>
        <dbReference type="SAM" id="MobiDB-lite"/>
    </source>
</evidence>
<protein>
    <submittedName>
        <fullName evidence="3">Uncharacterized protein</fullName>
    </submittedName>
</protein>
<accession>A0A4D4N6A9</accession>
<feature type="region of interest" description="Disordered" evidence="1">
    <location>
        <begin position="81"/>
        <end position="104"/>
    </location>
</feature>
<keyword evidence="2" id="KW-0812">Transmembrane</keyword>
<evidence type="ECO:0000313" key="3">
    <source>
        <dbReference type="EMBL" id="GDY80108.1"/>
    </source>
</evidence>
<feature type="transmembrane region" description="Helical" evidence="2">
    <location>
        <begin position="41"/>
        <end position="59"/>
    </location>
</feature>
<reference evidence="3 4" key="1">
    <citation type="submission" date="2019-04" db="EMBL/GenBank/DDBJ databases">
        <title>Draft genome sequences of Streptomyces avermitilis ATCC 31267.</title>
        <authorList>
            <person name="Komaki H."/>
            <person name="Tamura T."/>
            <person name="Hosoyama A."/>
        </authorList>
    </citation>
    <scope>NUCLEOTIDE SEQUENCE [LARGE SCALE GENOMIC DNA]</scope>
    <source>
        <strain evidence="3 4">ATCC 31267</strain>
    </source>
</reference>
<organism evidence="3 4">
    <name type="scientific">Streptomyces avermitilis</name>
    <dbReference type="NCBI Taxonomy" id="33903"/>
    <lineage>
        <taxon>Bacteria</taxon>
        <taxon>Bacillati</taxon>
        <taxon>Actinomycetota</taxon>
        <taxon>Actinomycetes</taxon>
        <taxon>Kitasatosporales</taxon>
        <taxon>Streptomycetaceae</taxon>
        <taxon>Streptomyces</taxon>
    </lineage>
</organism>
<keyword evidence="2" id="KW-1133">Transmembrane helix</keyword>
<evidence type="ECO:0000313" key="4">
    <source>
        <dbReference type="Proteomes" id="UP000299211"/>
    </source>
</evidence>
<proteinExistence type="predicted"/>
<dbReference type="Proteomes" id="UP000299211">
    <property type="component" value="Unassembled WGS sequence"/>
</dbReference>
<sequence>MRIGESARFWRAPGREVATSRTPSRTFGRTGDATLATLETGGIGAASALAVGGIAYGLLSRERRELMREWVVPLHEALAQPTRTCGSPATWSPTSSPKNSPWRA</sequence>
<name>A0A4D4N6A9_STRAX</name>
<keyword evidence="2" id="KW-0472">Membrane</keyword>
<dbReference type="AlphaFoldDB" id="A0A4D4N6A9"/>
<dbReference type="EMBL" id="BJHY01000002">
    <property type="protein sequence ID" value="GDY80108.1"/>
    <property type="molecule type" value="Genomic_DNA"/>
</dbReference>